<proteinExistence type="predicted"/>
<keyword evidence="5" id="KW-1185">Reference proteome</keyword>
<dbReference type="Pfam" id="PF07690">
    <property type="entry name" value="MFS_1"/>
    <property type="match status" value="2"/>
</dbReference>
<feature type="transmembrane region" description="Helical" evidence="2">
    <location>
        <begin position="139"/>
        <end position="158"/>
    </location>
</feature>
<feature type="transmembrane region" description="Helical" evidence="2">
    <location>
        <begin position="49"/>
        <end position="67"/>
    </location>
</feature>
<dbReference type="InterPro" id="IPR020846">
    <property type="entry name" value="MFS_dom"/>
</dbReference>
<dbReference type="PANTHER" id="PTHR11360:SF251">
    <property type="entry name" value="MAJOR FACILITATOR SUPERFAMILY (MFS) PROFILE DOMAIN-CONTAINING PROTEIN"/>
    <property type="match status" value="1"/>
</dbReference>
<dbReference type="Proteomes" id="UP001519460">
    <property type="component" value="Unassembled WGS sequence"/>
</dbReference>
<name>A0ABD0L0J7_9CAEN</name>
<keyword evidence="2" id="KW-0472">Membrane</keyword>
<dbReference type="InterPro" id="IPR011701">
    <property type="entry name" value="MFS"/>
</dbReference>
<dbReference type="Gene3D" id="1.20.1250.20">
    <property type="entry name" value="MFS general substrate transporter like domains"/>
    <property type="match status" value="2"/>
</dbReference>
<organism evidence="4 5">
    <name type="scientific">Batillaria attramentaria</name>
    <dbReference type="NCBI Taxonomy" id="370345"/>
    <lineage>
        <taxon>Eukaryota</taxon>
        <taxon>Metazoa</taxon>
        <taxon>Spiralia</taxon>
        <taxon>Lophotrochozoa</taxon>
        <taxon>Mollusca</taxon>
        <taxon>Gastropoda</taxon>
        <taxon>Caenogastropoda</taxon>
        <taxon>Sorbeoconcha</taxon>
        <taxon>Cerithioidea</taxon>
        <taxon>Batillariidae</taxon>
        <taxon>Batillaria</taxon>
    </lineage>
</organism>
<feature type="transmembrane region" description="Helical" evidence="2">
    <location>
        <begin position="20"/>
        <end position="42"/>
    </location>
</feature>
<protein>
    <recommendedName>
        <fullName evidence="3">Major facilitator superfamily (MFS) profile domain-containing protein</fullName>
    </recommendedName>
</protein>
<dbReference type="SUPFAM" id="SSF103473">
    <property type="entry name" value="MFS general substrate transporter"/>
    <property type="match status" value="1"/>
</dbReference>
<feature type="domain" description="Major facilitator superfamily (MFS) profile" evidence="3">
    <location>
        <begin position="1"/>
        <end position="374"/>
    </location>
</feature>
<evidence type="ECO:0000259" key="3">
    <source>
        <dbReference type="PROSITE" id="PS50850"/>
    </source>
</evidence>
<dbReference type="PROSITE" id="PS50850">
    <property type="entry name" value="MFS"/>
    <property type="match status" value="1"/>
</dbReference>
<reference evidence="4 5" key="1">
    <citation type="journal article" date="2023" name="Sci. Data">
        <title>Genome assembly of the Korean intertidal mud-creeper Batillaria attramentaria.</title>
        <authorList>
            <person name="Patra A.K."/>
            <person name="Ho P.T."/>
            <person name="Jun S."/>
            <person name="Lee S.J."/>
            <person name="Kim Y."/>
            <person name="Won Y.J."/>
        </authorList>
    </citation>
    <scope>NUCLEOTIDE SEQUENCE [LARGE SCALE GENOMIC DNA]</scope>
    <source>
        <strain evidence="4">Wonlab-2016</strain>
    </source>
</reference>
<feature type="transmembrane region" description="Helical" evidence="2">
    <location>
        <begin position="196"/>
        <end position="218"/>
    </location>
</feature>
<dbReference type="InterPro" id="IPR050327">
    <property type="entry name" value="Proton-linked_MCT"/>
</dbReference>
<keyword evidence="2" id="KW-1133">Transmembrane helix</keyword>
<evidence type="ECO:0000313" key="5">
    <source>
        <dbReference type="Proteomes" id="UP001519460"/>
    </source>
</evidence>
<keyword evidence="2" id="KW-0812">Transmembrane</keyword>
<feature type="transmembrane region" description="Helical" evidence="2">
    <location>
        <begin position="286"/>
        <end position="309"/>
    </location>
</feature>
<sequence length="416" mass="44519">MLVALMEKYGEDDTNISFKASWVGSTSTGVMYLLSMVSGILADRLGIRTVGLIGGLLALVGMLSSAFVQNLSLLYLTYGVIMGTGFSLAYTPSQAILGHYFKRRIGLANGLVTFGGVAVFTVSYTLALPVLFDAIGFKYTLMCISGINGLIMLYALAWKPRIHCRPDSGKELAPADTRRKCCPSFLNTRIWRNRSYVVWVIATSVSYLGKFVLVYHVVKHADDVFPGSNSNLLPICLGVPNAVMKLVMGSLSDLQLVSRVRIQQAAFFVMGVTTTCAPLASTFTSLLVIAVVLGMCDGTITCMFVPVAFDLVGPVDSTQGLGFVFGLLALPASLGPPLAGLLYDHFGNYNLAFHVAGIPLFAGAVMMVFIPQRKLHTIPDIAIVEVPLPAAPSANHVASHKPNEPMAMEHVTSAGV</sequence>
<dbReference type="EMBL" id="JACVVK020000097">
    <property type="protein sequence ID" value="KAK7492965.1"/>
    <property type="molecule type" value="Genomic_DNA"/>
</dbReference>
<dbReference type="PANTHER" id="PTHR11360">
    <property type="entry name" value="MONOCARBOXYLATE TRANSPORTER"/>
    <property type="match status" value="1"/>
</dbReference>
<feature type="transmembrane region" description="Helical" evidence="2">
    <location>
        <begin position="321"/>
        <end position="343"/>
    </location>
</feature>
<evidence type="ECO:0000313" key="4">
    <source>
        <dbReference type="EMBL" id="KAK7492965.1"/>
    </source>
</evidence>
<feature type="transmembrane region" description="Helical" evidence="2">
    <location>
        <begin position="73"/>
        <end position="93"/>
    </location>
</feature>
<accession>A0ABD0L0J7</accession>
<dbReference type="AlphaFoldDB" id="A0ABD0L0J7"/>
<evidence type="ECO:0000256" key="2">
    <source>
        <dbReference type="SAM" id="Phobius"/>
    </source>
</evidence>
<comment type="subcellular location">
    <subcellularLocation>
        <location evidence="1">Membrane</location>
        <topology evidence="1">Multi-pass membrane protein</topology>
    </subcellularLocation>
</comment>
<comment type="caution">
    <text evidence="4">The sequence shown here is derived from an EMBL/GenBank/DDBJ whole genome shotgun (WGS) entry which is preliminary data.</text>
</comment>
<dbReference type="InterPro" id="IPR036259">
    <property type="entry name" value="MFS_trans_sf"/>
</dbReference>
<feature type="transmembrane region" description="Helical" evidence="2">
    <location>
        <begin position="349"/>
        <end position="370"/>
    </location>
</feature>
<dbReference type="GO" id="GO:0016020">
    <property type="term" value="C:membrane"/>
    <property type="evidence" value="ECO:0007669"/>
    <property type="project" value="UniProtKB-SubCell"/>
</dbReference>
<evidence type="ECO:0000256" key="1">
    <source>
        <dbReference type="ARBA" id="ARBA00004141"/>
    </source>
</evidence>
<feature type="transmembrane region" description="Helical" evidence="2">
    <location>
        <begin position="105"/>
        <end position="127"/>
    </location>
</feature>
<gene>
    <name evidence="4" type="ORF">BaRGS_00015695</name>
</gene>